<protein>
    <recommendedName>
        <fullName evidence="2">BFN domain-containing protein</fullName>
    </recommendedName>
</protein>
<dbReference type="OrthoDB" id="3579762at2"/>
<evidence type="ECO:0000259" key="2">
    <source>
        <dbReference type="PROSITE" id="PS51658"/>
    </source>
</evidence>
<dbReference type="Proteomes" id="UP000295560">
    <property type="component" value="Unassembled WGS sequence"/>
</dbReference>
<dbReference type="Gene3D" id="3.10.690.10">
    <property type="entry name" value="Bifunctional nuclease domain"/>
    <property type="match status" value="1"/>
</dbReference>
<comment type="caution">
    <text evidence="3">The sequence shown here is derived from an EMBL/GenBank/DDBJ whole genome shotgun (WGS) entry which is preliminary data.</text>
</comment>
<reference evidence="3 4" key="1">
    <citation type="submission" date="2019-03" db="EMBL/GenBank/DDBJ databases">
        <title>Sequencing the genomes of 1000 actinobacteria strains.</title>
        <authorList>
            <person name="Klenk H.-P."/>
        </authorList>
    </citation>
    <scope>NUCLEOTIDE SEQUENCE [LARGE SCALE GENOMIC DNA]</scope>
    <source>
        <strain evidence="3 4">DSM 44969</strain>
    </source>
</reference>
<dbReference type="SUPFAM" id="SSF103256">
    <property type="entry name" value="Hypothetical protein TM0160"/>
    <property type="match status" value="1"/>
</dbReference>
<evidence type="ECO:0000313" key="4">
    <source>
        <dbReference type="Proteomes" id="UP000295560"/>
    </source>
</evidence>
<dbReference type="InterPro" id="IPR036104">
    <property type="entry name" value="BFN_sf"/>
</dbReference>
<proteinExistence type="predicted"/>
<name>A0A4V2PIU5_PSEEN</name>
<dbReference type="AlphaFoldDB" id="A0A4V2PIU5"/>
<accession>A0A4V2PIU5</accession>
<dbReference type="PANTHER" id="PTHR15160:SF1">
    <property type="entry name" value="VON HIPPEL-LINDAU DISEASE TUMOR SUPPRESSOR"/>
    <property type="match status" value="1"/>
</dbReference>
<feature type="compositionally biased region" description="Basic and acidic residues" evidence="1">
    <location>
        <begin position="152"/>
        <end position="178"/>
    </location>
</feature>
<dbReference type="Pfam" id="PF02577">
    <property type="entry name" value="BFN_dom"/>
    <property type="match status" value="1"/>
</dbReference>
<keyword evidence="4" id="KW-1185">Reference proteome</keyword>
<organism evidence="3 4">
    <name type="scientific">Pseudonocardia endophytica</name>
    <dbReference type="NCBI Taxonomy" id="401976"/>
    <lineage>
        <taxon>Bacteria</taxon>
        <taxon>Bacillati</taxon>
        <taxon>Actinomycetota</taxon>
        <taxon>Actinomycetes</taxon>
        <taxon>Pseudonocardiales</taxon>
        <taxon>Pseudonocardiaceae</taxon>
        <taxon>Pseudonocardia</taxon>
    </lineage>
</organism>
<sequence>MVQVQVHGIGIDARWAQPIVLLQEIDGRGRILPVWMAEPDAAAVVAARSGADPPRPDTHTLIRQVLYAFGRTLTGVTITEMRDGVFHAELVVDGGLRIDSRTSDAIALALRAGVDIEATEAVLDRAGVPPGSVVTSDDPDSGGSSPLPQGERPVDEADVERFRRMLDDVSPSDFERDP</sequence>
<feature type="domain" description="BFN" evidence="2">
    <location>
        <begin position="1"/>
        <end position="130"/>
    </location>
</feature>
<dbReference type="GO" id="GO:0004518">
    <property type="term" value="F:nuclease activity"/>
    <property type="evidence" value="ECO:0007669"/>
    <property type="project" value="InterPro"/>
</dbReference>
<feature type="region of interest" description="Disordered" evidence="1">
    <location>
        <begin position="127"/>
        <end position="178"/>
    </location>
</feature>
<dbReference type="PROSITE" id="PS51658">
    <property type="entry name" value="BFN"/>
    <property type="match status" value="1"/>
</dbReference>
<dbReference type="EMBL" id="SMFZ01000001">
    <property type="protein sequence ID" value="TCK25966.1"/>
    <property type="molecule type" value="Genomic_DNA"/>
</dbReference>
<dbReference type="InterPro" id="IPR003729">
    <property type="entry name" value="Bi_nuclease_dom"/>
</dbReference>
<feature type="compositionally biased region" description="Low complexity" evidence="1">
    <location>
        <begin position="128"/>
        <end position="148"/>
    </location>
</feature>
<gene>
    <name evidence="3" type="ORF">EV378_1793</name>
</gene>
<dbReference type="RefSeq" id="WP_132422562.1">
    <property type="nucleotide sequence ID" value="NZ_SMFZ01000001.1"/>
</dbReference>
<evidence type="ECO:0000256" key="1">
    <source>
        <dbReference type="SAM" id="MobiDB-lite"/>
    </source>
</evidence>
<evidence type="ECO:0000313" key="3">
    <source>
        <dbReference type="EMBL" id="TCK25966.1"/>
    </source>
</evidence>
<dbReference type="PANTHER" id="PTHR15160">
    <property type="entry name" value="VON HIPPEL-LINDAU PROTEIN"/>
    <property type="match status" value="1"/>
</dbReference>